<comment type="similarity">
    <text evidence="3">Belongs to the complement C6/C7/C8/C9 family.</text>
</comment>
<sequence>YPWSSWTSCTKTCEHGTQRRSRDITYDEYLKDCGRMCTKSETRSCNEQPCPINCQLGDFGPWSDCDPRLKKQYRTRSLERPSQFGGQSCAGSLVDSRICIPTKLCKIEQLDCAKKFQCATGRCIPSKLRCNGDNDCGDNSDERKLYRLSANFDTFKFELRNEEDDIVSIPYNSMIDFNKENSHSQSYQGSGRSSAGIPVLFSRSNTRITSSSSFREAILDLITGIPCAVTKRRNLQKAFATYLGTFDPCLCAPCPNNARVVLSGTECQCVCQARTYGDYCEKKAPDYTLVAVDGAWSCWSVWTPCDASLVRRRTRQCNNPPPGNGGKPCEGGEQAEDCNISLFDDTGALCINEDEKKESDLKEPEHDSGCPKPDLPKNAFLTEEKKWYSVADEVEVTCVAGYKISGYQYLRCLPDG</sequence>
<dbReference type="Gene3D" id="2.10.70.10">
    <property type="entry name" value="Complement Module, domain 1"/>
    <property type="match status" value="1"/>
</dbReference>
<keyword evidence="9" id="KW-0732">Signal</keyword>
<evidence type="ECO:0000256" key="13">
    <source>
        <dbReference type="ARBA" id="ARBA00023058"/>
    </source>
</evidence>
<dbReference type="SUPFAM" id="SSF57424">
    <property type="entry name" value="LDL receptor-like module"/>
    <property type="match status" value="1"/>
</dbReference>
<dbReference type="SMART" id="SM00209">
    <property type="entry name" value="TSP1"/>
    <property type="match status" value="3"/>
</dbReference>
<dbReference type="EMBL" id="JP287081">
    <property type="protein sequence ID" value="AEQ18075.1"/>
    <property type="molecule type" value="mRNA"/>
</dbReference>
<feature type="disulfide bond" evidence="18">
    <location>
        <begin position="118"/>
        <end position="136"/>
    </location>
</feature>
<dbReference type="Pfam" id="PF00057">
    <property type="entry name" value="Ldl_recept_a"/>
    <property type="match status" value="1"/>
</dbReference>
<dbReference type="CDD" id="cd00033">
    <property type="entry name" value="CCP"/>
    <property type="match status" value="1"/>
</dbReference>
<keyword evidence="4" id="KW-0812">Transmembrane</keyword>
<dbReference type="PROSITE" id="PS50923">
    <property type="entry name" value="SUSHI"/>
    <property type="match status" value="1"/>
</dbReference>
<organism evidence="22">
    <name type="scientific">Hymenochirus curtipes</name>
    <name type="common">western dwarf clawed frog</name>
    <dbReference type="NCBI Taxonomy" id="8362"/>
    <lineage>
        <taxon>Eukaryota</taxon>
        <taxon>Metazoa</taxon>
        <taxon>Chordata</taxon>
        <taxon>Craniata</taxon>
        <taxon>Vertebrata</taxon>
        <taxon>Euteleostomi</taxon>
        <taxon>Amphibia</taxon>
        <taxon>Batrachia</taxon>
        <taxon>Anura</taxon>
        <taxon>Pipoidea</taxon>
        <taxon>Pipidae</taxon>
        <taxon>Pipinae</taxon>
        <taxon>Hymenochirus</taxon>
    </lineage>
</organism>
<dbReference type="PROSITE" id="PS50092">
    <property type="entry name" value="TSP1"/>
    <property type="match status" value="3"/>
</dbReference>
<keyword evidence="14" id="KW-0472">Membrane</keyword>
<evidence type="ECO:0000256" key="16">
    <source>
        <dbReference type="ARBA" id="ARBA00023180"/>
    </source>
</evidence>
<evidence type="ECO:0000256" key="20">
    <source>
        <dbReference type="SAM" id="MobiDB-lite"/>
    </source>
</evidence>
<dbReference type="FunFam" id="4.10.400.10:FF:000065">
    <property type="entry name" value="Transmembrane protease serine 7"/>
    <property type="match status" value="1"/>
</dbReference>
<dbReference type="InterPro" id="IPR002172">
    <property type="entry name" value="LDrepeatLR_classA_rpt"/>
</dbReference>
<dbReference type="GO" id="GO:0045087">
    <property type="term" value="P:innate immune response"/>
    <property type="evidence" value="ECO:0007669"/>
    <property type="project" value="UniProtKB-KW"/>
</dbReference>
<dbReference type="PRINTS" id="PR00764">
    <property type="entry name" value="COMPLEMENTC9"/>
</dbReference>
<feature type="compositionally biased region" description="Basic and acidic residues" evidence="20">
    <location>
        <begin position="356"/>
        <end position="369"/>
    </location>
</feature>
<dbReference type="GO" id="GO:0031640">
    <property type="term" value="P:killing of cells of another organism"/>
    <property type="evidence" value="ECO:0007669"/>
    <property type="project" value="UniProtKB-KW"/>
</dbReference>
<keyword evidence="5" id="KW-0964">Secreted</keyword>
<evidence type="ECO:0000256" key="12">
    <source>
        <dbReference type="ARBA" id="ARBA00022875"/>
    </source>
</evidence>
<feature type="non-terminal residue" evidence="22">
    <location>
        <position position="416"/>
    </location>
</feature>
<evidence type="ECO:0000256" key="14">
    <source>
        <dbReference type="ARBA" id="ARBA00023136"/>
    </source>
</evidence>
<evidence type="ECO:0000256" key="10">
    <source>
        <dbReference type="ARBA" id="ARBA00022852"/>
    </source>
</evidence>
<name>G5E117_9PIPI</name>
<keyword evidence="19" id="KW-0768">Sushi</keyword>
<keyword evidence="12" id="KW-0180">Complement pathway</keyword>
<keyword evidence="4" id="KW-1134">Transmembrane beta strand</keyword>
<keyword evidence="7" id="KW-1052">Target cell membrane</keyword>
<accession>G5E117</accession>
<dbReference type="SMART" id="SM00192">
    <property type="entry name" value="LDLa"/>
    <property type="match status" value="1"/>
</dbReference>
<dbReference type="GO" id="GO:0005576">
    <property type="term" value="C:extracellular region"/>
    <property type="evidence" value="ECO:0007669"/>
    <property type="project" value="UniProtKB-SubCell"/>
</dbReference>
<dbReference type="InterPro" id="IPR036383">
    <property type="entry name" value="TSP1_rpt_sf"/>
</dbReference>
<dbReference type="Gene3D" id="4.10.400.10">
    <property type="entry name" value="Low-density Lipoprotein Receptor"/>
    <property type="match status" value="1"/>
</dbReference>
<comment type="subcellular location">
    <subcellularLocation>
        <location evidence="2">Secreted</location>
    </subcellularLocation>
    <subcellularLocation>
        <location evidence="1">Target cell membrane</location>
        <topology evidence="1">Multi-pass membrane protein</topology>
    </subcellularLocation>
</comment>
<keyword evidence="8" id="KW-0399">Innate immunity</keyword>
<evidence type="ECO:0000256" key="17">
    <source>
        <dbReference type="ARBA" id="ARBA00023298"/>
    </source>
</evidence>
<reference evidence="22" key="1">
    <citation type="submission" date="2011-09" db="EMBL/GenBank/DDBJ databases">
        <title>The odds of duplicate gene persistence after polyploidization.</title>
        <authorList>
            <person name="Chain F.J.J."/>
            <person name="Evans B.J."/>
            <person name="Dushoff J."/>
        </authorList>
    </citation>
    <scope>NUCLEOTIDE SEQUENCE</scope>
    <source>
        <tissue evidence="22">Liver</tissue>
    </source>
</reference>
<keyword evidence="13" id="KW-0473">Membrane attack complex</keyword>
<evidence type="ECO:0000256" key="3">
    <source>
        <dbReference type="ARBA" id="ARBA00009214"/>
    </source>
</evidence>
<dbReference type="InterPro" id="IPR035976">
    <property type="entry name" value="Sushi/SCR/CCP_sf"/>
</dbReference>
<evidence type="ECO:0000256" key="1">
    <source>
        <dbReference type="ARBA" id="ARBA00004276"/>
    </source>
</evidence>
<evidence type="ECO:0000256" key="8">
    <source>
        <dbReference type="ARBA" id="ARBA00022588"/>
    </source>
</evidence>
<dbReference type="PROSITE" id="PS50068">
    <property type="entry name" value="LDLRA_2"/>
    <property type="match status" value="1"/>
</dbReference>
<dbReference type="PANTHER" id="PTHR45742:SF4">
    <property type="entry name" value="COMPLEMENT COMPONENT C6"/>
    <property type="match status" value="1"/>
</dbReference>
<dbReference type="InterPro" id="IPR000436">
    <property type="entry name" value="Sushi_SCR_CCP_dom"/>
</dbReference>
<keyword evidence="16" id="KW-0325">Glycoprotein</keyword>
<proteinExistence type="evidence at transcript level"/>
<dbReference type="SUPFAM" id="SSF57535">
    <property type="entry name" value="Complement control module/SCR domain"/>
    <property type="match status" value="1"/>
</dbReference>
<evidence type="ECO:0000256" key="9">
    <source>
        <dbReference type="ARBA" id="ARBA00022729"/>
    </source>
</evidence>
<feature type="non-terminal residue" evidence="22">
    <location>
        <position position="1"/>
    </location>
</feature>
<evidence type="ECO:0000256" key="5">
    <source>
        <dbReference type="ARBA" id="ARBA00022525"/>
    </source>
</evidence>
<evidence type="ECO:0000256" key="18">
    <source>
        <dbReference type="PROSITE-ProRule" id="PRU00124"/>
    </source>
</evidence>
<evidence type="ECO:0000256" key="4">
    <source>
        <dbReference type="ARBA" id="ARBA00022452"/>
    </source>
</evidence>
<evidence type="ECO:0000256" key="2">
    <source>
        <dbReference type="ARBA" id="ARBA00004613"/>
    </source>
</evidence>
<evidence type="ECO:0000259" key="21">
    <source>
        <dbReference type="PROSITE" id="PS50923"/>
    </source>
</evidence>
<dbReference type="PANTHER" id="PTHR45742">
    <property type="entry name" value="COMPLEMENT COMPONENT C6"/>
    <property type="match status" value="1"/>
</dbReference>
<dbReference type="GO" id="GO:0006958">
    <property type="term" value="P:complement activation, classical pathway"/>
    <property type="evidence" value="ECO:0007669"/>
    <property type="project" value="UniProtKB-KW"/>
</dbReference>
<evidence type="ECO:0000256" key="7">
    <source>
        <dbReference type="ARBA" id="ARBA00022537"/>
    </source>
</evidence>
<dbReference type="SUPFAM" id="SSF82895">
    <property type="entry name" value="TSP-1 type 1 repeat"/>
    <property type="match status" value="3"/>
</dbReference>
<keyword evidence="10" id="KW-0204">Cytolysis</keyword>
<dbReference type="GO" id="GO:0044218">
    <property type="term" value="C:other organism cell membrane"/>
    <property type="evidence" value="ECO:0007669"/>
    <property type="project" value="UniProtKB-KW"/>
</dbReference>
<dbReference type="InterPro" id="IPR001862">
    <property type="entry name" value="MAC_perforin"/>
</dbReference>
<dbReference type="InterPro" id="IPR048831">
    <property type="entry name" value="C8A_B_C6_EGF-like"/>
</dbReference>
<keyword evidence="6" id="KW-0245">EGF-like domain</keyword>
<feature type="region of interest" description="Disordered" evidence="20">
    <location>
        <begin position="356"/>
        <end position="377"/>
    </location>
</feature>
<dbReference type="InterPro" id="IPR000884">
    <property type="entry name" value="TSP1_rpt"/>
</dbReference>
<dbReference type="Pfam" id="PF21195">
    <property type="entry name" value="EGF_C8A_B_C6"/>
    <property type="match status" value="1"/>
</dbReference>
<dbReference type="CDD" id="cd00112">
    <property type="entry name" value="LDLa"/>
    <property type="match status" value="1"/>
</dbReference>
<evidence type="ECO:0000256" key="15">
    <source>
        <dbReference type="ARBA" id="ARBA00023157"/>
    </source>
</evidence>
<dbReference type="GO" id="GO:0005579">
    <property type="term" value="C:membrane attack complex"/>
    <property type="evidence" value="ECO:0007669"/>
    <property type="project" value="UniProtKB-KW"/>
</dbReference>
<evidence type="ECO:0000256" key="19">
    <source>
        <dbReference type="PROSITE-ProRule" id="PRU00302"/>
    </source>
</evidence>
<keyword evidence="11" id="KW-0391">Immunity</keyword>
<comment type="caution">
    <text evidence="19">Lacks conserved residue(s) required for the propagation of feature annotation.</text>
</comment>
<evidence type="ECO:0000256" key="6">
    <source>
        <dbReference type="ARBA" id="ARBA00022536"/>
    </source>
</evidence>
<dbReference type="Gene3D" id="2.20.100.10">
    <property type="entry name" value="Thrombospondin type-1 (TSP1) repeat"/>
    <property type="match status" value="3"/>
</dbReference>
<protein>
    <submittedName>
        <fullName evidence="22">Putative complement component 6</fullName>
    </submittedName>
</protein>
<dbReference type="AlphaFoldDB" id="G5E117"/>
<dbReference type="Pfam" id="PF00090">
    <property type="entry name" value="TSP_1"/>
    <property type="match status" value="3"/>
</dbReference>
<keyword evidence="15 18" id="KW-1015">Disulfide bond</keyword>
<dbReference type="InterPro" id="IPR036055">
    <property type="entry name" value="LDL_receptor-like_sf"/>
</dbReference>
<feature type="domain" description="Sushi" evidence="21">
    <location>
        <begin position="368"/>
        <end position="416"/>
    </location>
</feature>
<evidence type="ECO:0000256" key="11">
    <source>
        <dbReference type="ARBA" id="ARBA00022859"/>
    </source>
</evidence>
<keyword evidence="17" id="KW-1053">Target membrane</keyword>
<evidence type="ECO:0000313" key="22">
    <source>
        <dbReference type="EMBL" id="AEQ18075.1"/>
    </source>
</evidence>